<dbReference type="GO" id="GO:0016491">
    <property type="term" value="F:oxidoreductase activity"/>
    <property type="evidence" value="ECO:0007669"/>
    <property type="project" value="UniProtKB-KW"/>
</dbReference>
<dbReference type="InterPro" id="IPR002347">
    <property type="entry name" value="SDR_fam"/>
</dbReference>
<comment type="caution">
    <text evidence="4">The sequence shown here is derived from an EMBL/GenBank/DDBJ whole genome shotgun (WGS) entry which is preliminary data.</text>
</comment>
<evidence type="ECO:0000313" key="5">
    <source>
        <dbReference type="Proteomes" id="UP000292855"/>
    </source>
</evidence>
<dbReference type="OrthoDB" id="9787298at2"/>
<protein>
    <submittedName>
        <fullName evidence="4">SDR family oxidoreductase</fullName>
    </submittedName>
</protein>
<dbReference type="AlphaFoldDB" id="A0A4Q6XFA5"/>
<dbReference type="PANTHER" id="PTHR44196">
    <property type="entry name" value="DEHYDROGENASE/REDUCTASE SDR FAMILY MEMBER 7B"/>
    <property type="match status" value="1"/>
</dbReference>
<dbReference type="PRINTS" id="PR00080">
    <property type="entry name" value="SDRFAMILY"/>
</dbReference>
<dbReference type="Gene3D" id="3.40.50.720">
    <property type="entry name" value="NAD(P)-binding Rossmann-like Domain"/>
    <property type="match status" value="1"/>
</dbReference>
<comment type="similarity">
    <text evidence="1 3">Belongs to the short-chain dehydrogenases/reductases (SDR) family.</text>
</comment>
<evidence type="ECO:0000256" key="3">
    <source>
        <dbReference type="RuleBase" id="RU000363"/>
    </source>
</evidence>
<keyword evidence="2" id="KW-0560">Oxidoreductase</keyword>
<keyword evidence="5" id="KW-1185">Reference proteome</keyword>
<dbReference type="Proteomes" id="UP000292855">
    <property type="component" value="Unassembled WGS sequence"/>
</dbReference>
<dbReference type="PANTHER" id="PTHR44196:SF1">
    <property type="entry name" value="DEHYDROGENASE_REDUCTASE SDR FAMILY MEMBER 7B"/>
    <property type="match status" value="1"/>
</dbReference>
<dbReference type="CDD" id="cd05233">
    <property type="entry name" value="SDR_c"/>
    <property type="match status" value="1"/>
</dbReference>
<dbReference type="EMBL" id="SGIT01000004">
    <property type="protein sequence ID" value="RZF58531.1"/>
    <property type="molecule type" value="Genomic_DNA"/>
</dbReference>
<name>A0A4Q6XFA5_9SPHI</name>
<sequence>MANIIITGASSGIGFEAVLDFTAKKENKVIALARSGDKLRKLHEISSSLNPEGGELYPAQFDVIYDNYPDALVPFIQSKFDTVDILINNAGILINKPFLETSLEEFAQVLQTNLLGHINMIKNVVPFMKNGSHIVNIGSMGGFQGASKFAGLSAYSTSKGALATLTECLAEEFKEQGIKVNCLALGSSQTEMFEAAFPGAEAGTLAFEMGRYIADFAQNGHKYYNGKILPVANTTP</sequence>
<dbReference type="GO" id="GO:0016020">
    <property type="term" value="C:membrane"/>
    <property type="evidence" value="ECO:0007669"/>
    <property type="project" value="TreeGrafter"/>
</dbReference>
<organism evidence="4 5">
    <name type="scientific">Sphingobacterium corticibacterium</name>
    <dbReference type="NCBI Taxonomy" id="2484746"/>
    <lineage>
        <taxon>Bacteria</taxon>
        <taxon>Pseudomonadati</taxon>
        <taxon>Bacteroidota</taxon>
        <taxon>Sphingobacteriia</taxon>
        <taxon>Sphingobacteriales</taxon>
        <taxon>Sphingobacteriaceae</taxon>
        <taxon>Sphingobacterium</taxon>
    </lineage>
</organism>
<proteinExistence type="inferred from homology"/>
<dbReference type="RefSeq" id="WP_130143075.1">
    <property type="nucleotide sequence ID" value="NZ_SGIT01000004.1"/>
</dbReference>
<dbReference type="SUPFAM" id="SSF51735">
    <property type="entry name" value="NAD(P)-binding Rossmann-fold domains"/>
    <property type="match status" value="1"/>
</dbReference>
<dbReference type="Pfam" id="PF00106">
    <property type="entry name" value="adh_short"/>
    <property type="match status" value="1"/>
</dbReference>
<evidence type="ECO:0000256" key="1">
    <source>
        <dbReference type="ARBA" id="ARBA00006484"/>
    </source>
</evidence>
<gene>
    <name evidence="4" type="ORF">EWE74_18180</name>
</gene>
<evidence type="ECO:0000313" key="4">
    <source>
        <dbReference type="EMBL" id="RZF58531.1"/>
    </source>
</evidence>
<reference evidence="4 5" key="1">
    <citation type="submission" date="2019-02" db="EMBL/GenBank/DDBJ databases">
        <authorList>
            <person name="Li Y."/>
        </authorList>
    </citation>
    <scope>NUCLEOTIDE SEQUENCE [LARGE SCALE GENOMIC DNA]</scope>
    <source>
        <strain evidence="4 5">30C10-4-7</strain>
    </source>
</reference>
<accession>A0A4Q6XFA5</accession>
<evidence type="ECO:0000256" key="2">
    <source>
        <dbReference type="ARBA" id="ARBA00023002"/>
    </source>
</evidence>
<dbReference type="PRINTS" id="PR00081">
    <property type="entry name" value="GDHRDH"/>
</dbReference>
<dbReference type="InterPro" id="IPR036291">
    <property type="entry name" value="NAD(P)-bd_dom_sf"/>
</dbReference>